<keyword evidence="2" id="KW-1185">Reference proteome</keyword>
<protein>
    <submittedName>
        <fullName evidence="1">DNA glycosylase</fullName>
    </submittedName>
</protein>
<evidence type="ECO:0000313" key="2">
    <source>
        <dbReference type="Proteomes" id="UP000790377"/>
    </source>
</evidence>
<proteinExistence type="predicted"/>
<accession>A0ACB8A4I0</accession>
<evidence type="ECO:0000313" key="1">
    <source>
        <dbReference type="EMBL" id="KAH7908361.1"/>
    </source>
</evidence>
<reference evidence="1" key="1">
    <citation type="journal article" date="2021" name="New Phytol.">
        <title>Evolutionary innovations through gain and loss of genes in the ectomycorrhizal Boletales.</title>
        <authorList>
            <person name="Wu G."/>
            <person name="Miyauchi S."/>
            <person name="Morin E."/>
            <person name="Kuo A."/>
            <person name="Drula E."/>
            <person name="Varga T."/>
            <person name="Kohler A."/>
            <person name="Feng B."/>
            <person name="Cao Y."/>
            <person name="Lipzen A."/>
            <person name="Daum C."/>
            <person name="Hundley H."/>
            <person name="Pangilinan J."/>
            <person name="Johnson J."/>
            <person name="Barry K."/>
            <person name="LaButti K."/>
            <person name="Ng V."/>
            <person name="Ahrendt S."/>
            <person name="Min B."/>
            <person name="Choi I.G."/>
            <person name="Park H."/>
            <person name="Plett J.M."/>
            <person name="Magnuson J."/>
            <person name="Spatafora J.W."/>
            <person name="Nagy L.G."/>
            <person name="Henrissat B."/>
            <person name="Grigoriev I.V."/>
            <person name="Yang Z.L."/>
            <person name="Xu J."/>
            <person name="Martin F.M."/>
        </authorList>
    </citation>
    <scope>NUCLEOTIDE SEQUENCE</scope>
    <source>
        <strain evidence="1">ATCC 28755</strain>
    </source>
</reference>
<comment type="caution">
    <text evidence="1">The sequence shown here is derived from an EMBL/GenBank/DDBJ whole genome shotgun (WGS) entry which is preliminary data.</text>
</comment>
<name>A0ACB8A4I0_9AGAM</name>
<dbReference type="EMBL" id="MU267827">
    <property type="protein sequence ID" value="KAH7908361.1"/>
    <property type="molecule type" value="Genomic_DNA"/>
</dbReference>
<dbReference type="Proteomes" id="UP000790377">
    <property type="component" value="Unassembled WGS sequence"/>
</dbReference>
<organism evidence="1 2">
    <name type="scientific">Hygrophoropsis aurantiaca</name>
    <dbReference type="NCBI Taxonomy" id="72124"/>
    <lineage>
        <taxon>Eukaryota</taxon>
        <taxon>Fungi</taxon>
        <taxon>Dikarya</taxon>
        <taxon>Basidiomycota</taxon>
        <taxon>Agaricomycotina</taxon>
        <taxon>Agaricomycetes</taxon>
        <taxon>Agaricomycetidae</taxon>
        <taxon>Boletales</taxon>
        <taxon>Coniophorineae</taxon>
        <taxon>Hygrophoropsidaceae</taxon>
        <taxon>Hygrophoropsis</taxon>
    </lineage>
</organism>
<sequence length="217" mass="24566">MRIPHVNPHIPHLHAYHSSIFTPFTPIEHLASDPWKVIVATTLLNKTTGKAAIPVFWALMRQWGTPEALAEAPIEKLTLLLKPLGLYNVRARRLKLLSRMYVDDPPQVGVLRSPLRGGAPSSLASSTPHQTRSKARTRYPPTPISHLPGTGPYALDSYRIFCTEAEWKQVMPSDKELIRYLKWKWAYEEGEEWVPGSGVTRKISDQYLRALVADLRS</sequence>
<gene>
    <name evidence="1" type="ORF">BJ138DRAFT_1012950</name>
</gene>